<dbReference type="PANTHER" id="PTHR11695">
    <property type="entry name" value="ALCOHOL DEHYDROGENASE RELATED"/>
    <property type="match status" value="1"/>
</dbReference>
<dbReference type="Pfam" id="PF13602">
    <property type="entry name" value="ADH_zinc_N_2"/>
    <property type="match status" value="1"/>
</dbReference>
<protein>
    <submittedName>
        <fullName evidence="2">NAD(P)-dependent alcohol dehydrogenase</fullName>
    </submittedName>
</protein>
<dbReference type="SUPFAM" id="SSF51735">
    <property type="entry name" value="NAD(P)-binding Rossmann-fold domains"/>
    <property type="match status" value="1"/>
</dbReference>
<dbReference type="InterPro" id="IPR020843">
    <property type="entry name" value="ER"/>
</dbReference>
<organism evidence="2 3">
    <name type="scientific">Promicromonospora alba</name>
    <dbReference type="NCBI Taxonomy" id="1616110"/>
    <lineage>
        <taxon>Bacteria</taxon>
        <taxon>Bacillati</taxon>
        <taxon>Actinomycetota</taxon>
        <taxon>Actinomycetes</taxon>
        <taxon>Micrococcales</taxon>
        <taxon>Promicromonosporaceae</taxon>
        <taxon>Promicromonospora</taxon>
    </lineage>
</organism>
<evidence type="ECO:0000259" key="1">
    <source>
        <dbReference type="SMART" id="SM00829"/>
    </source>
</evidence>
<dbReference type="SUPFAM" id="SSF50129">
    <property type="entry name" value="GroES-like"/>
    <property type="match status" value="1"/>
</dbReference>
<accession>A0ABV9HBJ9</accession>
<proteinExistence type="predicted"/>
<dbReference type="Proteomes" id="UP001596011">
    <property type="component" value="Unassembled WGS sequence"/>
</dbReference>
<reference evidence="3" key="1">
    <citation type="journal article" date="2019" name="Int. J. Syst. Evol. Microbiol.">
        <title>The Global Catalogue of Microorganisms (GCM) 10K type strain sequencing project: providing services to taxonomists for standard genome sequencing and annotation.</title>
        <authorList>
            <consortium name="The Broad Institute Genomics Platform"/>
            <consortium name="The Broad Institute Genome Sequencing Center for Infectious Disease"/>
            <person name="Wu L."/>
            <person name="Ma J."/>
        </authorList>
    </citation>
    <scope>NUCLEOTIDE SEQUENCE [LARGE SCALE GENOMIC DNA]</scope>
    <source>
        <strain evidence="3">CCUG 42722</strain>
    </source>
</reference>
<dbReference type="EMBL" id="JBHSFI010000003">
    <property type="protein sequence ID" value="MFC4627668.1"/>
    <property type="molecule type" value="Genomic_DNA"/>
</dbReference>
<dbReference type="Pfam" id="PF08240">
    <property type="entry name" value="ADH_N"/>
    <property type="match status" value="1"/>
</dbReference>
<sequence>MRALTQDSYGLDALAVRDVPEPLPAKGQVLVRVNAAGVNPYDWHFAAGQPMIARPMMGGLGGPRPQVRGADLSGVVAAVGPGVTAFAPGDEVFGFGAAGTFAERAVANATRIAHRPVDLTHIEAAALPMAAVTALQFLRAAGLTAGQRVMITGAGGGIGHFAVQIAAAWGAHVTGVCSTRNVAMVRELGASDVIDYTREDVTAGEPRFDVVFTNAGRYPLRALGRVVVPGGLVLTNDGSKAGLFGSMPDLLAAPLVSRFRPYRAMSVSASENAEDLAALARMVDGGVLLPIVSATYPLDRAVEAIRQVAGAGHARGKLVVTLS</sequence>
<dbReference type="Gene3D" id="3.40.50.720">
    <property type="entry name" value="NAD(P)-binding Rossmann-like Domain"/>
    <property type="match status" value="1"/>
</dbReference>
<evidence type="ECO:0000313" key="2">
    <source>
        <dbReference type="EMBL" id="MFC4627668.1"/>
    </source>
</evidence>
<gene>
    <name evidence="2" type="ORF">ACFO6V_05430</name>
</gene>
<dbReference type="InterPro" id="IPR011032">
    <property type="entry name" value="GroES-like_sf"/>
</dbReference>
<dbReference type="InterPro" id="IPR050700">
    <property type="entry name" value="YIM1/Zinc_Alcohol_DH_Fams"/>
</dbReference>
<dbReference type="RefSeq" id="WP_377133035.1">
    <property type="nucleotide sequence ID" value="NZ_JBHSFI010000003.1"/>
</dbReference>
<dbReference type="InterPro" id="IPR036291">
    <property type="entry name" value="NAD(P)-bd_dom_sf"/>
</dbReference>
<dbReference type="Gene3D" id="3.90.180.10">
    <property type="entry name" value="Medium-chain alcohol dehydrogenases, catalytic domain"/>
    <property type="match status" value="1"/>
</dbReference>
<dbReference type="CDD" id="cd08267">
    <property type="entry name" value="MDR1"/>
    <property type="match status" value="1"/>
</dbReference>
<dbReference type="SMART" id="SM00829">
    <property type="entry name" value="PKS_ER"/>
    <property type="match status" value="1"/>
</dbReference>
<evidence type="ECO:0000313" key="3">
    <source>
        <dbReference type="Proteomes" id="UP001596011"/>
    </source>
</evidence>
<feature type="domain" description="Enoyl reductase (ER)" evidence="1">
    <location>
        <begin position="10"/>
        <end position="320"/>
    </location>
</feature>
<comment type="caution">
    <text evidence="2">The sequence shown here is derived from an EMBL/GenBank/DDBJ whole genome shotgun (WGS) entry which is preliminary data.</text>
</comment>
<dbReference type="InterPro" id="IPR013154">
    <property type="entry name" value="ADH-like_N"/>
</dbReference>
<dbReference type="PANTHER" id="PTHR11695:SF294">
    <property type="entry name" value="RETICULON-4-INTERACTING PROTEIN 1, MITOCHONDRIAL"/>
    <property type="match status" value="1"/>
</dbReference>
<keyword evidence="3" id="KW-1185">Reference proteome</keyword>
<name>A0ABV9HBJ9_9MICO</name>